<name>A0A840FG62_9SPHN</name>
<feature type="transmembrane region" description="Helical" evidence="1">
    <location>
        <begin position="50"/>
        <end position="70"/>
    </location>
</feature>
<evidence type="ECO:0000313" key="3">
    <source>
        <dbReference type="Proteomes" id="UP000529795"/>
    </source>
</evidence>
<gene>
    <name evidence="2" type="ORF">GGQ80_002553</name>
</gene>
<evidence type="ECO:0000256" key="1">
    <source>
        <dbReference type="SAM" id="Phobius"/>
    </source>
</evidence>
<feature type="transmembrane region" description="Helical" evidence="1">
    <location>
        <begin position="136"/>
        <end position="155"/>
    </location>
</feature>
<feature type="transmembrane region" description="Helical" evidence="1">
    <location>
        <begin position="99"/>
        <end position="124"/>
    </location>
</feature>
<keyword evidence="1" id="KW-0812">Transmembrane</keyword>
<comment type="caution">
    <text evidence="2">The sequence shown here is derived from an EMBL/GenBank/DDBJ whole genome shotgun (WGS) entry which is preliminary data.</text>
</comment>
<dbReference type="RefSeq" id="WP_183985355.1">
    <property type="nucleotide sequence ID" value="NZ_JACIEV010000007.1"/>
</dbReference>
<keyword evidence="1" id="KW-1133">Transmembrane helix</keyword>
<protein>
    <submittedName>
        <fullName evidence="2">Uncharacterized protein</fullName>
    </submittedName>
</protein>
<proteinExistence type="predicted"/>
<sequence>MTAPALLLIVAGIGLVRAGWGGRRVLGWAGWAVAALALAILAAQDGAWGLAIGTVTAMLAAIVAVLWSGWTSPARQRQPAREPPAVTVPRRWGDLVRRVAVFLLVVPVGFAAAQWLTFGMQALARRHGMGDADTTALTLFLQPLLWSLLMGWQMTRADTRRMVAPPLAAAVLGTALWSLG</sequence>
<keyword evidence="3" id="KW-1185">Reference proteome</keyword>
<dbReference type="EMBL" id="JACIEV010000007">
    <property type="protein sequence ID" value="MBB4154637.1"/>
    <property type="molecule type" value="Genomic_DNA"/>
</dbReference>
<evidence type="ECO:0000313" key="2">
    <source>
        <dbReference type="EMBL" id="MBB4154637.1"/>
    </source>
</evidence>
<dbReference type="AlphaFoldDB" id="A0A840FG62"/>
<feature type="transmembrane region" description="Helical" evidence="1">
    <location>
        <begin position="28"/>
        <end position="43"/>
    </location>
</feature>
<reference evidence="2 3" key="1">
    <citation type="submission" date="2020-08" db="EMBL/GenBank/DDBJ databases">
        <title>Genomic Encyclopedia of Type Strains, Phase IV (KMG-IV): sequencing the most valuable type-strain genomes for metagenomic binning, comparative biology and taxonomic classification.</title>
        <authorList>
            <person name="Goeker M."/>
        </authorList>
    </citation>
    <scope>NUCLEOTIDE SEQUENCE [LARGE SCALE GENOMIC DNA]</scope>
    <source>
        <strain evidence="2 3">YC6723</strain>
    </source>
</reference>
<dbReference type="Proteomes" id="UP000529795">
    <property type="component" value="Unassembled WGS sequence"/>
</dbReference>
<accession>A0A840FG62</accession>
<organism evidence="2 3">
    <name type="scientific">Sphingomonas jinjuensis</name>
    <dbReference type="NCBI Taxonomy" id="535907"/>
    <lineage>
        <taxon>Bacteria</taxon>
        <taxon>Pseudomonadati</taxon>
        <taxon>Pseudomonadota</taxon>
        <taxon>Alphaproteobacteria</taxon>
        <taxon>Sphingomonadales</taxon>
        <taxon>Sphingomonadaceae</taxon>
        <taxon>Sphingomonas</taxon>
    </lineage>
</organism>
<keyword evidence="1" id="KW-0472">Membrane</keyword>